<dbReference type="EMBL" id="CM007386">
    <property type="protein sequence ID" value="ONK65820.1"/>
    <property type="molecule type" value="Genomic_DNA"/>
</dbReference>
<evidence type="ECO:0000256" key="1">
    <source>
        <dbReference type="SAM" id="MobiDB-lite"/>
    </source>
</evidence>
<protein>
    <recommendedName>
        <fullName evidence="2">VQ domain-containing protein</fullName>
    </recommendedName>
</protein>
<dbReference type="PANTHER" id="PTHR33179">
    <property type="entry name" value="VQ MOTIF-CONTAINING PROTEIN"/>
    <property type="match status" value="1"/>
</dbReference>
<dbReference type="AlphaFoldDB" id="A0A5P1EP62"/>
<dbReference type="OrthoDB" id="787122at2759"/>
<keyword evidence="4" id="KW-1185">Reference proteome</keyword>
<dbReference type="PANTHER" id="PTHR33179:SF29">
    <property type="entry name" value="OS06G0666400 PROTEIN"/>
    <property type="match status" value="1"/>
</dbReference>
<dbReference type="InterPro" id="IPR039609">
    <property type="entry name" value="VQ_15/22"/>
</dbReference>
<dbReference type="Gramene" id="ONK65820">
    <property type="protein sequence ID" value="ONK65820"/>
    <property type="gene ID" value="A4U43_C06F1310"/>
</dbReference>
<feature type="compositionally biased region" description="Low complexity" evidence="1">
    <location>
        <begin position="22"/>
        <end position="33"/>
    </location>
</feature>
<gene>
    <name evidence="3" type="ORF">A4U43_C06F1310</name>
</gene>
<dbReference type="Proteomes" id="UP000243459">
    <property type="component" value="Chromosome 6"/>
</dbReference>
<reference evidence="4" key="1">
    <citation type="journal article" date="2017" name="Nat. Commun.">
        <title>The asparagus genome sheds light on the origin and evolution of a young Y chromosome.</title>
        <authorList>
            <person name="Harkess A."/>
            <person name="Zhou J."/>
            <person name="Xu C."/>
            <person name="Bowers J.E."/>
            <person name="Van der Hulst R."/>
            <person name="Ayyampalayam S."/>
            <person name="Mercati F."/>
            <person name="Riccardi P."/>
            <person name="McKain M.R."/>
            <person name="Kakrana A."/>
            <person name="Tang H."/>
            <person name="Ray J."/>
            <person name="Groenendijk J."/>
            <person name="Arikit S."/>
            <person name="Mathioni S.M."/>
            <person name="Nakano M."/>
            <person name="Shan H."/>
            <person name="Telgmann-Rauber A."/>
            <person name="Kanno A."/>
            <person name="Yue Z."/>
            <person name="Chen H."/>
            <person name="Li W."/>
            <person name="Chen Y."/>
            <person name="Xu X."/>
            <person name="Zhang Y."/>
            <person name="Luo S."/>
            <person name="Chen H."/>
            <person name="Gao J."/>
            <person name="Mao Z."/>
            <person name="Pires J.C."/>
            <person name="Luo M."/>
            <person name="Kudrna D."/>
            <person name="Wing R.A."/>
            <person name="Meyers B.C."/>
            <person name="Yi K."/>
            <person name="Kong H."/>
            <person name="Lavrijsen P."/>
            <person name="Sunseri F."/>
            <person name="Falavigna A."/>
            <person name="Ye Y."/>
            <person name="Leebens-Mack J.H."/>
            <person name="Chen G."/>
        </authorList>
    </citation>
    <scope>NUCLEOTIDE SEQUENCE [LARGE SCALE GENOMIC DNA]</scope>
    <source>
        <strain evidence="4">cv. DH0086</strain>
    </source>
</reference>
<proteinExistence type="predicted"/>
<feature type="domain" description="VQ" evidence="2">
    <location>
        <begin position="54"/>
        <end position="76"/>
    </location>
</feature>
<organism evidence="3 4">
    <name type="scientific">Asparagus officinalis</name>
    <name type="common">Garden asparagus</name>
    <dbReference type="NCBI Taxonomy" id="4686"/>
    <lineage>
        <taxon>Eukaryota</taxon>
        <taxon>Viridiplantae</taxon>
        <taxon>Streptophyta</taxon>
        <taxon>Embryophyta</taxon>
        <taxon>Tracheophyta</taxon>
        <taxon>Spermatophyta</taxon>
        <taxon>Magnoliopsida</taxon>
        <taxon>Liliopsida</taxon>
        <taxon>Asparagales</taxon>
        <taxon>Asparagaceae</taxon>
        <taxon>Asparagoideae</taxon>
        <taxon>Asparagus</taxon>
    </lineage>
</organism>
<dbReference type="Pfam" id="PF05678">
    <property type="entry name" value="VQ"/>
    <property type="match status" value="1"/>
</dbReference>
<sequence length="160" mass="16578">MTSPNDWAQIGPILPSKPPTPTSSTRPASSQPTNNVEGRVGKSARSGPGLESTPTTMLNTDPTNFRAMVQQFTGAPVGPYASPSRPVISFGLGEGVQVQQQHPGQLVCSRGQFGQFDEAVTLPGGTVNDGFSISSAAASNNGFFLEGMMGGNSRSGGYFL</sequence>
<name>A0A5P1EP62_ASPOF</name>
<evidence type="ECO:0000313" key="4">
    <source>
        <dbReference type="Proteomes" id="UP000243459"/>
    </source>
</evidence>
<dbReference type="InterPro" id="IPR008889">
    <property type="entry name" value="VQ"/>
</dbReference>
<feature type="compositionally biased region" description="Polar residues" evidence="1">
    <location>
        <begin position="52"/>
        <end position="62"/>
    </location>
</feature>
<accession>A0A5P1EP62</accession>
<evidence type="ECO:0000313" key="3">
    <source>
        <dbReference type="EMBL" id="ONK65820.1"/>
    </source>
</evidence>
<feature type="region of interest" description="Disordered" evidence="1">
    <location>
        <begin position="1"/>
        <end position="62"/>
    </location>
</feature>
<evidence type="ECO:0000259" key="2">
    <source>
        <dbReference type="Pfam" id="PF05678"/>
    </source>
</evidence>